<reference evidence="1" key="1">
    <citation type="submission" date="2022-12" db="EMBL/GenBank/DDBJ databases">
        <authorList>
            <person name="Alioto T."/>
            <person name="Alioto T."/>
            <person name="Gomez Garrido J."/>
        </authorList>
    </citation>
    <scope>NUCLEOTIDE SEQUENCE</scope>
</reference>
<comment type="caution">
    <text evidence="1">The sequence shown here is derived from an EMBL/GenBank/DDBJ whole genome shotgun (WGS) entry which is preliminary data.</text>
</comment>
<gene>
    <name evidence="1" type="ORF">PODLI_1B004184</name>
</gene>
<proteinExistence type="predicted"/>
<name>A0AA35QQQ5_9SAUR</name>
<organism evidence="1 2">
    <name type="scientific">Podarcis lilfordi</name>
    <name type="common">Lilford's wall lizard</name>
    <dbReference type="NCBI Taxonomy" id="74358"/>
    <lineage>
        <taxon>Eukaryota</taxon>
        <taxon>Metazoa</taxon>
        <taxon>Chordata</taxon>
        <taxon>Craniata</taxon>
        <taxon>Vertebrata</taxon>
        <taxon>Euteleostomi</taxon>
        <taxon>Lepidosauria</taxon>
        <taxon>Squamata</taxon>
        <taxon>Bifurcata</taxon>
        <taxon>Unidentata</taxon>
        <taxon>Episquamata</taxon>
        <taxon>Laterata</taxon>
        <taxon>Lacertibaenia</taxon>
        <taxon>Lacertidae</taxon>
        <taxon>Podarcis</taxon>
    </lineage>
</organism>
<dbReference type="Proteomes" id="UP001178461">
    <property type="component" value="Unassembled WGS sequence"/>
</dbReference>
<sequence length="91" mass="10555">MALPTPRAGSWNKVHQPFAQANIVNAQQRDHGIFTREVLKWNYDMFANFKLFGPPSHLLQSIVAPVTAKFEDYNDYFNTFFPLMMLNAFET</sequence>
<evidence type="ECO:0000313" key="2">
    <source>
        <dbReference type="Proteomes" id="UP001178461"/>
    </source>
</evidence>
<evidence type="ECO:0000313" key="1">
    <source>
        <dbReference type="EMBL" id="CAI7935265.1"/>
    </source>
</evidence>
<feature type="non-terminal residue" evidence="1">
    <location>
        <position position="91"/>
    </location>
</feature>
<accession>A0AA35QQQ5</accession>
<dbReference type="EMBL" id="CANTUW010000198">
    <property type="protein sequence ID" value="CAI7935265.1"/>
    <property type="molecule type" value="Genomic_DNA"/>
</dbReference>
<keyword evidence="2" id="KW-1185">Reference proteome</keyword>
<protein>
    <submittedName>
        <fullName evidence="1">Uncharacterized protein</fullName>
    </submittedName>
</protein>
<dbReference type="AlphaFoldDB" id="A0AA35QQQ5"/>